<dbReference type="SUPFAM" id="SSF56219">
    <property type="entry name" value="DNase I-like"/>
    <property type="match status" value="1"/>
</dbReference>
<sequence length="105" mass="11693">MELLAECIAGISKENVVSFSQNEQLEGFSNPSYPDKIKRKLLWEDLKFKAPDQPDPRLLMGDFNAILSSSDKRSPFSSGKCCDLFGNFVDYCALQDLGFCGPAFT</sequence>
<accession>A0A9D4A1P6</accession>
<organism evidence="2 3">
    <name type="scientific">Gossypium stocksii</name>
    <dbReference type="NCBI Taxonomy" id="47602"/>
    <lineage>
        <taxon>Eukaryota</taxon>
        <taxon>Viridiplantae</taxon>
        <taxon>Streptophyta</taxon>
        <taxon>Embryophyta</taxon>
        <taxon>Tracheophyta</taxon>
        <taxon>Spermatophyta</taxon>
        <taxon>Magnoliopsida</taxon>
        <taxon>eudicotyledons</taxon>
        <taxon>Gunneridae</taxon>
        <taxon>Pentapetalae</taxon>
        <taxon>rosids</taxon>
        <taxon>malvids</taxon>
        <taxon>Malvales</taxon>
        <taxon>Malvaceae</taxon>
        <taxon>Malvoideae</taxon>
        <taxon>Gossypium</taxon>
    </lineage>
</organism>
<feature type="domain" description="Endonuclease/exonuclease/phosphatase" evidence="1">
    <location>
        <begin position="28"/>
        <end position="82"/>
    </location>
</feature>
<evidence type="ECO:0000259" key="1">
    <source>
        <dbReference type="Pfam" id="PF03372"/>
    </source>
</evidence>
<keyword evidence="3" id="KW-1185">Reference proteome</keyword>
<name>A0A9D4A1P6_9ROSI</name>
<evidence type="ECO:0000313" key="3">
    <source>
        <dbReference type="Proteomes" id="UP000828251"/>
    </source>
</evidence>
<gene>
    <name evidence="2" type="ORF">J1N35_023017</name>
</gene>
<dbReference type="Proteomes" id="UP000828251">
    <property type="component" value="Unassembled WGS sequence"/>
</dbReference>
<reference evidence="2 3" key="1">
    <citation type="journal article" date="2021" name="Plant Biotechnol. J.">
        <title>Multi-omics assisted identification of the key and species-specific regulatory components of drought-tolerant mechanisms in Gossypium stocksii.</title>
        <authorList>
            <person name="Yu D."/>
            <person name="Ke L."/>
            <person name="Zhang D."/>
            <person name="Wu Y."/>
            <person name="Sun Y."/>
            <person name="Mei J."/>
            <person name="Sun J."/>
            <person name="Sun Y."/>
        </authorList>
    </citation>
    <scope>NUCLEOTIDE SEQUENCE [LARGE SCALE GENOMIC DNA]</scope>
    <source>
        <strain evidence="3">cv. E1</strain>
        <tissue evidence="2">Leaf</tissue>
    </source>
</reference>
<dbReference type="EMBL" id="JAIQCV010000007">
    <property type="protein sequence ID" value="KAH1083256.1"/>
    <property type="molecule type" value="Genomic_DNA"/>
</dbReference>
<protein>
    <recommendedName>
        <fullName evidence="1">Endonuclease/exonuclease/phosphatase domain-containing protein</fullName>
    </recommendedName>
</protein>
<dbReference type="GO" id="GO:0003824">
    <property type="term" value="F:catalytic activity"/>
    <property type="evidence" value="ECO:0007669"/>
    <property type="project" value="InterPro"/>
</dbReference>
<dbReference type="AlphaFoldDB" id="A0A9D4A1P6"/>
<dbReference type="InterPro" id="IPR005135">
    <property type="entry name" value="Endo/exonuclease/phosphatase"/>
</dbReference>
<dbReference type="InterPro" id="IPR036691">
    <property type="entry name" value="Endo/exonu/phosph_ase_sf"/>
</dbReference>
<comment type="caution">
    <text evidence="2">The sequence shown here is derived from an EMBL/GenBank/DDBJ whole genome shotgun (WGS) entry which is preliminary data.</text>
</comment>
<dbReference type="Pfam" id="PF03372">
    <property type="entry name" value="Exo_endo_phos"/>
    <property type="match status" value="1"/>
</dbReference>
<dbReference type="OrthoDB" id="1057270at2759"/>
<proteinExistence type="predicted"/>
<evidence type="ECO:0000313" key="2">
    <source>
        <dbReference type="EMBL" id="KAH1083256.1"/>
    </source>
</evidence>